<dbReference type="InterPro" id="IPR032794">
    <property type="entry name" value="LINES_N"/>
</dbReference>
<feature type="domain" description="Protein Lines N-terminal" evidence="1">
    <location>
        <begin position="438"/>
        <end position="561"/>
    </location>
</feature>
<proteinExistence type="predicted"/>
<dbReference type="InterPro" id="IPR024875">
    <property type="entry name" value="Protein_Lines"/>
</dbReference>
<accession>A0AAW1K747</accession>
<dbReference type="PANTHER" id="PTHR16057">
    <property type="entry name" value="WINS1, 2 PROTEIN"/>
    <property type="match status" value="1"/>
</dbReference>
<dbReference type="AlphaFoldDB" id="A0AAW1K747"/>
<protein>
    <recommendedName>
        <fullName evidence="5">Protein Lines C-terminal domain-containing protein</fullName>
    </recommendedName>
</protein>
<evidence type="ECO:0000259" key="2">
    <source>
        <dbReference type="Pfam" id="PF14695"/>
    </source>
</evidence>
<evidence type="ECO:0008006" key="5">
    <source>
        <dbReference type="Google" id="ProtNLM"/>
    </source>
</evidence>
<dbReference type="Pfam" id="PF14695">
    <property type="entry name" value="LINES_C"/>
    <property type="match status" value="1"/>
</dbReference>
<comment type="caution">
    <text evidence="3">The sequence shown here is derived from an EMBL/GenBank/DDBJ whole genome shotgun (WGS) entry which is preliminary data.</text>
</comment>
<gene>
    <name evidence="3" type="ORF">RND81_06G030400</name>
</gene>
<dbReference type="EMBL" id="JBDFQZ010000006">
    <property type="protein sequence ID" value="KAK9713488.1"/>
    <property type="molecule type" value="Genomic_DNA"/>
</dbReference>
<dbReference type="Pfam" id="PF14694">
    <property type="entry name" value="LINES_N"/>
    <property type="match status" value="1"/>
</dbReference>
<dbReference type="InterPro" id="IPR029415">
    <property type="entry name" value="Lines_C"/>
</dbReference>
<organism evidence="3 4">
    <name type="scientific">Saponaria officinalis</name>
    <name type="common">Common soapwort</name>
    <name type="synonym">Lychnis saponaria</name>
    <dbReference type="NCBI Taxonomy" id="3572"/>
    <lineage>
        <taxon>Eukaryota</taxon>
        <taxon>Viridiplantae</taxon>
        <taxon>Streptophyta</taxon>
        <taxon>Embryophyta</taxon>
        <taxon>Tracheophyta</taxon>
        <taxon>Spermatophyta</taxon>
        <taxon>Magnoliopsida</taxon>
        <taxon>eudicotyledons</taxon>
        <taxon>Gunneridae</taxon>
        <taxon>Pentapetalae</taxon>
        <taxon>Caryophyllales</taxon>
        <taxon>Caryophyllaceae</taxon>
        <taxon>Caryophylleae</taxon>
        <taxon>Saponaria</taxon>
    </lineage>
</organism>
<evidence type="ECO:0000259" key="1">
    <source>
        <dbReference type="Pfam" id="PF14694"/>
    </source>
</evidence>
<sequence>MTNSRSNHAVHRLCTVIHRCLHPFTELKKISSTPENGKKLLISLSQILREIRRLIDDHDTELQEQSSICSSFESHSAEHECLVNIVSSLVSLLNTDDKYAQHLLGNIFLVISEFLLACGDSWDKLVHLLCVSFEFGLRNVLQPSFNGVEDSKCIPANLGLILNDFTWNGVAGIIRVLRGILKHLKEEEDAELVVVVSDLLSTSLSEIPWDVLNGVQNDTSTDVRASSNDGDIEVKTLLVGNLVQLLCSLVGLIGSAEVEAGSIDKNTILHKICDLVPNLVRWCLAEDRSFIHSRIRGYFQHKFLMLMIRLSFHMKLDCSVLLLWLKLLHEYFQDLLSRPLSVVQCGQDDALEGSPFISSLHDEEICHLSLCHLQRQTVFLFVRCCVSLIGPRYPSDLTIAGKRKSSLFDSNSSIIDNNFGTNKGLCEFYEWLQGKVPLDIFSKNQMYLEKCNEFTTSFITLYMREDDMLFEVLLQMLSLSSWAETMLSKDGRSFDNEEDILFHISNLFNPLLVFLVFLAELQYDHQLLLDYLISKDTGSKCAEYLLRCLRTICASWDQFLQLLVGKTRLCQNDCQKSCKRTRTFLEDSCAEQIPVPLHCGHAVSFEQNEKEFQPGSKVFRNCSIRIQDAKACLRSLKNALKKLHQKKLFPYNPEVLIRCITRFEVLCDQNV</sequence>
<reference evidence="3" key="1">
    <citation type="submission" date="2024-03" db="EMBL/GenBank/DDBJ databases">
        <title>WGS assembly of Saponaria officinalis var. Norfolk2.</title>
        <authorList>
            <person name="Jenkins J."/>
            <person name="Shu S."/>
            <person name="Grimwood J."/>
            <person name="Barry K."/>
            <person name="Goodstein D."/>
            <person name="Schmutz J."/>
            <person name="Leebens-Mack J."/>
            <person name="Osbourn A."/>
        </authorList>
    </citation>
    <scope>NUCLEOTIDE SEQUENCE [LARGE SCALE GENOMIC DNA]</scope>
    <source>
        <strain evidence="3">JIC</strain>
    </source>
</reference>
<evidence type="ECO:0000313" key="4">
    <source>
        <dbReference type="Proteomes" id="UP001443914"/>
    </source>
</evidence>
<name>A0AAW1K747_SAPOF</name>
<evidence type="ECO:0000313" key="3">
    <source>
        <dbReference type="EMBL" id="KAK9713488.1"/>
    </source>
</evidence>
<dbReference type="PANTHER" id="PTHR16057:SF1">
    <property type="entry name" value="PROTEIN LINES HOMOLOG 1"/>
    <property type="match status" value="1"/>
</dbReference>
<feature type="domain" description="Protein Lines C-terminal" evidence="2">
    <location>
        <begin position="629"/>
        <end position="664"/>
    </location>
</feature>
<dbReference type="Proteomes" id="UP001443914">
    <property type="component" value="Unassembled WGS sequence"/>
</dbReference>
<keyword evidence="4" id="KW-1185">Reference proteome</keyword>